<dbReference type="GO" id="GO:0003723">
    <property type="term" value="F:RNA binding"/>
    <property type="evidence" value="ECO:0007669"/>
    <property type="project" value="UniProtKB-KW"/>
</dbReference>
<feature type="domain" description="RNA-binding S4" evidence="8">
    <location>
        <begin position="22"/>
        <end position="83"/>
    </location>
</feature>
<dbReference type="EMBL" id="MDKE01000002">
    <property type="protein sequence ID" value="OIN14311.1"/>
    <property type="molecule type" value="Genomic_DNA"/>
</dbReference>
<dbReference type="InterPro" id="IPR018496">
    <property type="entry name" value="PsdUridine_synth_RsuA/RluB_CS"/>
</dbReference>
<dbReference type="EC" id="5.4.99.-" evidence="7"/>
<dbReference type="InterPro" id="IPR006145">
    <property type="entry name" value="PsdUridine_synth_RsuA/RluA"/>
</dbReference>
<comment type="catalytic activity">
    <reaction evidence="4">
        <text>uridine(516) in 16S rRNA = pseudouridine(516) in 16S rRNA</text>
        <dbReference type="Rhea" id="RHEA:38867"/>
        <dbReference type="Rhea" id="RHEA-COMP:10089"/>
        <dbReference type="Rhea" id="RHEA-COMP:10090"/>
        <dbReference type="ChEBI" id="CHEBI:65314"/>
        <dbReference type="ChEBI" id="CHEBI:65315"/>
        <dbReference type="EC" id="5.4.99.19"/>
    </reaction>
</comment>
<comment type="similarity">
    <text evidence="1 7">Belongs to the pseudouridine synthase RsuA family.</text>
</comment>
<proteinExistence type="inferred from homology"/>
<evidence type="ECO:0000256" key="3">
    <source>
        <dbReference type="ARBA" id="ARBA00023235"/>
    </source>
</evidence>
<comment type="function">
    <text evidence="5">Responsible for synthesis of pseudouridine from uracil-516 in 16S ribosomal RNA.</text>
</comment>
<dbReference type="FunFam" id="3.30.70.1560:FF:000001">
    <property type="entry name" value="Pseudouridine synthase"/>
    <property type="match status" value="1"/>
</dbReference>
<sequence>MISSPYYINNSNRVADNTGNLMRLDRFLCESTGLTRSVAKKALHRGDVTVDGLVVKKSDQQINGQEVRLEGRLLVAPGPRYLLLHKPAGYISSTQDEDHPCVLQLLPPELRRGLQCAGRLDVDTTGLLLLTDDGQWSHRLRSPKKACNKVYQVDLSDPLASDVTQRFAEGVELHGEDKATLPATLEVLTPTRVLLTIQEGKYHQVKRMFAAVGNHVMGLHRLQIGDIVLDDSLAPGEWRHLTAEEIASI</sequence>
<dbReference type="PROSITE" id="PS50889">
    <property type="entry name" value="S4"/>
    <property type="match status" value="1"/>
</dbReference>
<dbReference type="Gene3D" id="3.10.290.10">
    <property type="entry name" value="RNA-binding S4 domain"/>
    <property type="match status" value="1"/>
</dbReference>
<dbReference type="InterPro" id="IPR020094">
    <property type="entry name" value="TruA/RsuA/RluB/E/F_N"/>
</dbReference>
<dbReference type="GO" id="GO:0160136">
    <property type="term" value="F:16S rRNA pseudouridine(516) synthase activity"/>
    <property type="evidence" value="ECO:0007669"/>
    <property type="project" value="UniProtKB-EC"/>
</dbReference>
<keyword evidence="10" id="KW-1185">Reference proteome</keyword>
<evidence type="ECO:0000256" key="6">
    <source>
        <dbReference type="PROSITE-ProRule" id="PRU00182"/>
    </source>
</evidence>
<dbReference type="AlphaFoldDB" id="A0A1J4QL23"/>
<dbReference type="InterPro" id="IPR020103">
    <property type="entry name" value="PsdUridine_synth_cat_dom_sf"/>
</dbReference>
<reference evidence="9 10" key="1">
    <citation type="submission" date="2016-07" db="EMBL/GenBank/DDBJ databases">
        <title>Draft Genome Sequence of Oceanisphaera psychrotolerans, isolated from coastal sediment samples.</title>
        <authorList>
            <person name="Zhuo S."/>
            <person name="Ruan Z."/>
        </authorList>
    </citation>
    <scope>NUCLEOTIDE SEQUENCE [LARGE SCALE GENOMIC DNA]</scope>
    <source>
        <strain evidence="9 10">LAM-WHM-ZC</strain>
    </source>
</reference>
<evidence type="ECO:0000313" key="10">
    <source>
        <dbReference type="Proteomes" id="UP000243073"/>
    </source>
</evidence>
<dbReference type="NCBIfam" id="TIGR00093">
    <property type="entry name" value="pseudouridine synthase"/>
    <property type="match status" value="1"/>
</dbReference>
<gene>
    <name evidence="9" type="ORF">BFR47_08475</name>
</gene>
<protein>
    <recommendedName>
        <fullName evidence="7">Pseudouridine synthase</fullName>
        <ecNumber evidence="7">5.4.99.-</ecNumber>
    </recommendedName>
</protein>
<dbReference type="STRING" id="1414654.BFR47_08475"/>
<name>A0A1J4QL23_9GAMM</name>
<organism evidence="9 10">
    <name type="scientific">Oceanisphaera psychrotolerans</name>
    <dbReference type="NCBI Taxonomy" id="1414654"/>
    <lineage>
        <taxon>Bacteria</taxon>
        <taxon>Pseudomonadati</taxon>
        <taxon>Pseudomonadota</taxon>
        <taxon>Gammaproteobacteria</taxon>
        <taxon>Aeromonadales</taxon>
        <taxon>Aeromonadaceae</taxon>
        <taxon>Oceanisphaera</taxon>
    </lineage>
</organism>
<comment type="caution">
    <text evidence="9">The sequence shown here is derived from an EMBL/GenBank/DDBJ whole genome shotgun (WGS) entry which is preliminary data.</text>
</comment>
<keyword evidence="2 6" id="KW-0694">RNA-binding</keyword>
<dbReference type="InterPro" id="IPR000748">
    <property type="entry name" value="PsdUridine_synth_RsuA/RluB/E/F"/>
</dbReference>
<dbReference type="InterPro" id="IPR042092">
    <property type="entry name" value="PsdUridine_s_RsuA/RluB/E/F_cat"/>
</dbReference>
<dbReference type="InterPro" id="IPR050343">
    <property type="entry name" value="RsuA_PseudoU_synthase"/>
</dbReference>
<evidence type="ECO:0000313" key="9">
    <source>
        <dbReference type="EMBL" id="OIN14311.1"/>
    </source>
</evidence>
<dbReference type="PROSITE" id="PS01149">
    <property type="entry name" value="PSI_RSU"/>
    <property type="match status" value="1"/>
</dbReference>
<dbReference type="InterPro" id="IPR036986">
    <property type="entry name" value="S4_RNA-bd_sf"/>
</dbReference>
<dbReference type="Proteomes" id="UP000243073">
    <property type="component" value="Unassembled WGS sequence"/>
</dbReference>
<dbReference type="GO" id="GO:0000455">
    <property type="term" value="P:enzyme-directed rRNA pseudouridine synthesis"/>
    <property type="evidence" value="ECO:0007669"/>
    <property type="project" value="UniProtKB-ARBA"/>
</dbReference>
<dbReference type="PANTHER" id="PTHR47683">
    <property type="entry name" value="PSEUDOURIDINE SYNTHASE FAMILY PROTEIN-RELATED"/>
    <property type="match status" value="1"/>
</dbReference>
<dbReference type="CDD" id="cd02553">
    <property type="entry name" value="PseudoU_synth_RsuA"/>
    <property type="match status" value="1"/>
</dbReference>
<evidence type="ECO:0000256" key="2">
    <source>
        <dbReference type="ARBA" id="ARBA00022884"/>
    </source>
</evidence>
<accession>A0A1J4QL23</accession>
<dbReference type="Gene3D" id="3.30.70.580">
    <property type="entry name" value="Pseudouridine synthase I, catalytic domain, N-terminal subdomain"/>
    <property type="match status" value="1"/>
</dbReference>
<dbReference type="CDD" id="cd00165">
    <property type="entry name" value="S4"/>
    <property type="match status" value="1"/>
</dbReference>
<dbReference type="SMART" id="SM00363">
    <property type="entry name" value="S4"/>
    <property type="match status" value="1"/>
</dbReference>
<keyword evidence="3 7" id="KW-0413">Isomerase</keyword>
<dbReference type="Pfam" id="PF00849">
    <property type="entry name" value="PseudoU_synth_2"/>
    <property type="match status" value="1"/>
</dbReference>
<dbReference type="NCBIfam" id="NF008097">
    <property type="entry name" value="PRK10839.1"/>
    <property type="match status" value="1"/>
</dbReference>
<evidence type="ECO:0000259" key="8">
    <source>
        <dbReference type="SMART" id="SM00363"/>
    </source>
</evidence>
<evidence type="ECO:0000256" key="7">
    <source>
        <dbReference type="RuleBase" id="RU003887"/>
    </source>
</evidence>
<evidence type="ECO:0000256" key="1">
    <source>
        <dbReference type="ARBA" id="ARBA00008348"/>
    </source>
</evidence>
<dbReference type="SUPFAM" id="SSF55120">
    <property type="entry name" value="Pseudouridine synthase"/>
    <property type="match status" value="1"/>
</dbReference>
<dbReference type="Gene3D" id="3.30.70.1560">
    <property type="entry name" value="Alpha-L RNA-binding motif"/>
    <property type="match status" value="1"/>
</dbReference>
<evidence type="ECO:0000256" key="4">
    <source>
        <dbReference type="ARBA" id="ARBA00036749"/>
    </source>
</evidence>
<dbReference type="SUPFAM" id="SSF55174">
    <property type="entry name" value="Alpha-L RNA-binding motif"/>
    <property type="match status" value="1"/>
</dbReference>
<evidence type="ECO:0000256" key="5">
    <source>
        <dbReference type="ARBA" id="ARBA00037590"/>
    </source>
</evidence>
<dbReference type="InterPro" id="IPR002942">
    <property type="entry name" value="S4_RNA-bd"/>
</dbReference>
<dbReference type="GO" id="GO:0005829">
    <property type="term" value="C:cytosol"/>
    <property type="evidence" value="ECO:0007669"/>
    <property type="project" value="UniProtKB-ARBA"/>
</dbReference>
<dbReference type="PANTHER" id="PTHR47683:SF4">
    <property type="entry name" value="PSEUDOURIDINE SYNTHASE"/>
    <property type="match status" value="1"/>
</dbReference>